<dbReference type="PROSITE" id="PS51782">
    <property type="entry name" value="LYSM"/>
    <property type="match status" value="1"/>
</dbReference>
<dbReference type="InterPro" id="IPR050570">
    <property type="entry name" value="Cell_wall_metabolism_enzyme"/>
</dbReference>
<feature type="domain" description="G5" evidence="3">
    <location>
        <begin position="316"/>
        <end position="396"/>
    </location>
</feature>
<feature type="transmembrane region" description="Helical" evidence="2">
    <location>
        <begin position="50"/>
        <end position="71"/>
    </location>
</feature>
<accession>A0ABW5R0P0</accession>
<dbReference type="InterPro" id="IPR036779">
    <property type="entry name" value="LysM_dom_sf"/>
</dbReference>
<dbReference type="Gene3D" id="3.10.350.10">
    <property type="entry name" value="LysM domain"/>
    <property type="match status" value="1"/>
</dbReference>
<dbReference type="CDD" id="cd00118">
    <property type="entry name" value="LysM"/>
    <property type="match status" value="1"/>
</dbReference>
<dbReference type="SUPFAM" id="SSF54106">
    <property type="entry name" value="LysM domain"/>
    <property type="match status" value="1"/>
</dbReference>
<dbReference type="SUPFAM" id="SSF51261">
    <property type="entry name" value="Duplicated hybrid motif"/>
    <property type="match status" value="1"/>
</dbReference>
<dbReference type="SMART" id="SM00257">
    <property type="entry name" value="LysM"/>
    <property type="match status" value="1"/>
</dbReference>
<reference evidence="6" key="1">
    <citation type="journal article" date="2019" name="Int. J. Syst. Evol. Microbiol.">
        <title>The Global Catalogue of Microorganisms (GCM) 10K type strain sequencing project: providing services to taxonomists for standard genome sequencing and annotation.</title>
        <authorList>
            <consortium name="The Broad Institute Genomics Platform"/>
            <consortium name="The Broad Institute Genome Sequencing Center for Infectious Disease"/>
            <person name="Wu L."/>
            <person name="Ma J."/>
        </authorList>
    </citation>
    <scope>NUCLEOTIDE SEQUENCE [LARGE SCALE GENOMIC DNA]</scope>
    <source>
        <strain evidence="6">TISTR 1827</strain>
    </source>
</reference>
<dbReference type="InterPro" id="IPR016047">
    <property type="entry name" value="M23ase_b-sheet_dom"/>
</dbReference>
<evidence type="ECO:0000313" key="5">
    <source>
        <dbReference type="EMBL" id="MFD2662292.1"/>
    </source>
</evidence>
<proteinExistence type="predicted"/>
<evidence type="ECO:0000256" key="1">
    <source>
        <dbReference type="ARBA" id="ARBA00022729"/>
    </source>
</evidence>
<keyword evidence="2" id="KW-1133">Transmembrane helix</keyword>
<evidence type="ECO:0000256" key="2">
    <source>
        <dbReference type="SAM" id="Phobius"/>
    </source>
</evidence>
<evidence type="ECO:0000259" key="4">
    <source>
        <dbReference type="PROSITE" id="PS51782"/>
    </source>
</evidence>
<dbReference type="PANTHER" id="PTHR21666">
    <property type="entry name" value="PEPTIDASE-RELATED"/>
    <property type="match status" value="1"/>
</dbReference>
<sequence>MTDFRDKDQRKQVWAKWTGRMAKLLPAQLKGKAEQEAGAASAPFWRKKPAMLAGGALVVLASVTVGAIQYVHANTVDYYHVYRNGTEIGTVASPADVDKLLKEKAEAARKDNPDLTMVLDTGTITYFSDSGYKEAPATEQTLAKLDGLIEAKAAGVQLIVDGKPMGTVKDQETADAILERIQAKYAPELAAKQNKAAAVTTLAYTAGESKEKEESGTAKPKNGTTLNSVSFVEDVSLEPVQTDPGDMMDAEDVYKKLVVGSVKPTAYTVQPGDCVGCIAEKFDISSDVIYKNNPWIKNDMIKEGDQLDLTVRQPELTVKTVEEVTETVAVEPAVEIQKNSAMRVGESKVIREGVKGSKTITYRVVKQNGTVVSEQVIDQEVTKEAVSKIVVKGTKVVLGEGTGTFAWPVSDATISSSYGSRWGRTHKGIDITGDKSIMAADDGVVEFVGTKSGYGNTIVINHKNGYETLYGHLKSFNVEEGDIVEKGDVIAVMGSTGRSTGVHLHFEIHENGTIKNPLNYL</sequence>
<dbReference type="InterPro" id="IPR011055">
    <property type="entry name" value="Dup_hybrid_motif"/>
</dbReference>
<protein>
    <submittedName>
        <fullName evidence="5">Peptidoglycan DD-metalloendopeptidase family protein</fullName>
    </submittedName>
</protein>
<dbReference type="PROSITE" id="PS51109">
    <property type="entry name" value="G5"/>
    <property type="match status" value="1"/>
</dbReference>
<dbReference type="Pfam" id="PF01476">
    <property type="entry name" value="LysM"/>
    <property type="match status" value="1"/>
</dbReference>
<name>A0ABW5R0P0_9BACL</name>
<organism evidence="5 6">
    <name type="scientific">Paenibacillus thailandensis</name>
    <dbReference type="NCBI Taxonomy" id="393250"/>
    <lineage>
        <taxon>Bacteria</taxon>
        <taxon>Bacillati</taxon>
        <taxon>Bacillota</taxon>
        <taxon>Bacilli</taxon>
        <taxon>Bacillales</taxon>
        <taxon>Paenibacillaceae</taxon>
        <taxon>Paenibacillus</taxon>
    </lineage>
</organism>
<dbReference type="InterPro" id="IPR018392">
    <property type="entry name" value="LysM"/>
</dbReference>
<keyword evidence="2" id="KW-0472">Membrane</keyword>
<dbReference type="InterPro" id="IPR011098">
    <property type="entry name" value="G5_dom"/>
</dbReference>
<dbReference type="Gene3D" id="2.70.70.10">
    <property type="entry name" value="Glucose Permease (Domain IIA)"/>
    <property type="match status" value="1"/>
</dbReference>
<keyword evidence="6" id="KW-1185">Reference proteome</keyword>
<dbReference type="SMART" id="SM01208">
    <property type="entry name" value="G5"/>
    <property type="match status" value="1"/>
</dbReference>
<gene>
    <name evidence="5" type="ORF">ACFSW5_18710</name>
</gene>
<dbReference type="Gene3D" id="2.20.230.10">
    <property type="entry name" value="Resuscitation-promoting factor rpfb"/>
    <property type="match status" value="1"/>
</dbReference>
<evidence type="ECO:0000313" key="6">
    <source>
        <dbReference type="Proteomes" id="UP001597493"/>
    </source>
</evidence>
<comment type="caution">
    <text evidence="5">The sequence shown here is derived from an EMBL/GenBank/DDBJ whole genome shotgun (WGS) entry which is preliminary data.</text>
</comment>
<keyword evidence="2" id="KW-0812">Transmembrane</keyword>
<keyword evidence="1" id="KW-0732">Signal</keyword>
<dbReference type="Proteomes" id="UP001597493">
    <property type="component" value="Unassembled WGS sequence"/>
</dbReference>
<dbReference type="CDD" id="cd12797">
    <property type="entry name" value="M23_peptidase"/>
    <property type="match status" value="1"/>
</dbReference>
<dbReference type="EMBL" id="JBHUMY010000025">
    <property type="protein sequence ID" value="MFD2662292.1"/>
    <property type="molecule type" value="Genomic_DNA"/>
</dbReference>
<dbReference type="RefSeq" id="WP_379276338.1">
    <property type="nucleotide sequence ID" value="NZ_JBHUGT010000022.1"/>
</dbReference>
<evidence type="ECO:0000259" key="3">
    <source>
        <dbReference type="PROSITE" id="PS51109"/>
    </source>
</evidence>
<dbReference type="Pfam" id="PF01551">
    <property type="entry name" value="Peptidase_M23"/>
    <property type="match status" value="1"/>
</dbReference>
<feature type="domain" description="LysM" evidence="4">
    <location>
        <begin position="265"/>
        <end position="309"/>
    </location>
</feature>
<dbReference type="PANTHER" id="PTHR21666:SF270">
    <property type="entry name" value="MUREIN HYDROLASE ACTIVATOR ENVC"/>
    <property type="match status" value="1"/>
</dbReference>
<dbReference type="Pfam" id="PF07501">
    <property type="entry name" value="G5"/>
    <property type="match status" value="1"/>
</dbReference>